<comment type="catalytic activity">
    <reaction evidence="5 6">
        <text>L-methionyl-[protein] + [thioredoxin]-disulfide + H2O = L-methionyl-(R)-S-oxide-[protein] + [thioredoxin]-dithiol</text>
        <dbReference type="Rhea" id="RHEA:24164"/>
        <dbReference type="Rhea" id="RHEA-COMP:10698"/>
        <dbReference type="Rhea" id="RHEA-COMP:10700"/>
        <dbReference type="Rhea" id="RHEA-COMP:12313"/>
        <dbReference type="Rhea" id="RHEA-COMP:12314"/>
        <dbReference type="ChEBI" id="CHEBI:15377"/>
        <dbReference type="ChEBI" id="CHEBI:16044"/>
        <dbReference type="ChEBI" id="CHEBI:29950"/>
        <dbReference type="ChEBI" id="CHEBI:45764"/>
        <dbReference type="ChEBI" id="CHEBI:50058"/>
        <dbReference type="EC" id="1.8.4.12"/>
    </reaction>
</comment>
<dbReference type="OrthoDB" id="9785497at2"/>
<evidence type="ECO:0000256" key="5">
    <source>
        <dbReference type="ARBA" id="ARBA00048488"/>
    </source>
</evidence>
<evidence type="ECO:0000256" key="1">
    <source>
        <dbReference type="ARBA" id="ARBA00007174"/>
    </source>
</evidence>
<organism evidence="8 9">
    <name type="scientific">Erythrobacter litoralis</name>
    <dbReference type="NCBI Taxonomy" id="39960"/>
    <lineage>
        <taxon>Bacteria</taxon>
        <taxon>Pseudomonadati</taxon>
        <taxon>Pseudomonadota</taxon>
        <taxon>Alphaproteobacteria</taxon>
        <taxon>Sphingomonadales</taxon>
        <taxon>Erythrobacteraceae</taxon>
        <taxon>Erythrobacter/Porphyrobacter group</taxon>
        <taxon>Erythrobacter</taxon>
    </lineage>
</organism>
<comment type="similarity">
    <text evidence="1 6">Belongs to the MsrB Met sulfoxide reductase family.</text>
</comment>
<keyword evidence="4 6" id="KW-0560">Oxidoreductase</keyword>
<dbReference type="GO" id="GO:0033743">
    <property type="term" value="F:peptide-methionine (R)-S-oxide reductase activity"/>
    <property type="evidence" value="ECO:0007669"/>
    <property type="project" value="UniProtKB-UniRule"/>
</dbReference>
<comment type="caution">
    <text evidence="8">The sequence shown here is derived from an EMBL/GenBank/DDBJ whole genome shotgun (WGS) entry which is preliminary data.</text>
</comment>
<dbReference type="Gene3D" id="2.170.150.20">
    <property type="entry name" value="Peptide methionine sulfoxide reductase"/>
    <property type="match status" value="1"/>
</dbReference>
<dbReference type="Pfam" id="PF01641">
    <property type="entry name" value="SelR"/>
    <property type="match status" value="1"/>
</dbReference>
<comment type="cofactor">
    <cofactor evidence="6">
        <name>Zn(2+)</name>
        <dbReference type="ChEBI" id="CHEBI:29105"/>
    </cofactor>
    <text evidence="6">Binds 1 zinc ion per subunit. The zinc ion is important for the structural integrity of the protein.</text>
</comment>
<dbReference type="NCBIfam" id="TIGR00357">
    <property type="entry name" value="peptide-methionine (R)-S-oxide reductase MsrB"/>
    <property type="match status" value="1"/>
</dbReference>
<feature type="binding site" evidence="6">
    <location>
        <position position="55"/>
    </location>
    <ligand>
        <name>Zn(2+)</name>
        <dbReference type="ChEBI" id="CHEBI:29105"/>
    </ligand>
</feature>
<evidence type="ECO:0000256" key="6">
    <source>
        <dbReference type="HAMAP-Rule" id="MF_01400"/>
    </source>
</evidence>
<feature type="binding site" evidence="6">
    <location>
        <position position="52"/>
    </location>
    <ligand>
        <name>Zn(2+)</name>
        <dbReference type="ChEBI" id="CHEBI:29105"/>
    </ligand>
</feature>
<evidence type="ECO:0000256" key="3">
    <source>
        <dbReference type="ARBA" id="ARBA00022833"/>
    </source>
</evidence>
<evidence type="ECO:0000259" key="7">
    <source>
        <dbReference type="PROSITE" id="PS51790"/>
    </source>
</evidence>
<dbReference type="HAMAP" id="MF_01400">
    <property type="entry name" value="MsrB"/>
    <property type="match status" value="1"/>
</dbReference>
<dbReference type="PANTHER" id="PTHR10173">
    <property type="entry name" value="METHIONINE SULFOXIDE REDUCTASE"/>
    <property type="match status" value="1"/>
</dbReference>
<dbReference type="SUPFAM" id="SSF51316">
    <property type="entry name" value="Mss4-like"/>
    <property type="match status" value="1"/>
</dbReference>
<reference evidence="8 9" key="1">
    <citation type="submission" date="2014-04" db="EMBL/GenBank/DDBJ databases">
        <title>A comprehensive comparison of genomes of Erythrobacter spp. Strains.</title>
        <authorList>
            <person name="Zheng Q."/>
        </authorList>
    </citation>
    <scope>NUCLEOTIDE SEQUENCE [LARGE SCALE GENOMIC DNA]</scope>
    <source>
        <strain evidence="8 9">DSM 8509</strain>
    </source>
</reference>
<feature type="domain" description="MsrB" evidence="7">
    <location>
        <begin position="13"/>
        <end position="136"/>
    </location>
</feature>
<keyword evidence="9" id="KW-1185">Reference proteome</keyword>
<dbReference type="GO" id="GO:0006979">
    <property type="term" value="P:response to oxidative stress"/>
    <property type="evidence" value="ECO:0007669"/>
    <property type="project" value="InterPro"/>
</dbReference>
<keyword evidence="2 6" id="KW-0479">Metal-binding</keyword>
<dbReference type="KEGG" id="elq:Ga0102493_11535"/>
<dbReference type="InterPro" id="IPR002579">
    <property type="entry name" value="Met_Sox_Rdtase_MsrB_dom"/>
</dbReference>
<keyword evidence="3 6" id="KW-0862">Zinc</keyword>
<proteinExistence type="inferred from homology"/>
<feature type="binding site" evidence="6">
    <location>
        <position position="104"/>
    </location>
    <ligand>
        <name>Zn(2+)</name>
        <dbReference type="ChEBI" id="CHEBI:29105"/>
    </ligand>
</feature>
<accession>A0A074MBS7</accession>
<name>A0A074MBS7_9SPHN</name>
<dbReference type="EMBL" id="JMIX01000015">
    <property type="protein sequence ID" value="KEO89303.1"/>
    <property type="molecule type" value="Genomic_DNA"/>
</dbReference>
<sequence length="138" mass="15469">MDSTPEDPKSLTEEQWRERLTAEQFHILREAGTERAYTGKYDKFYENGEYMCAACGTRLFISAAKYNSGCGWPAFTRPAEAETVEERRDISFGMIRTEVLCGKCGSHLGHVFPDGPPEEGGLRYCINSAALEFVPEGE</sequence>
<dbReference type="PROSITE" id="PS51790">
    <property type="entry name" value="MSRB"/>
    <property type="match status" value="1"/>
</dbReference>
<dbReference type="EC" id="1.8.4.12" evidence="6"/>
<dbReference type="FunFam" id="2.170.150.20:FF:000001">
    <property type="entry name" value="Peptide methionine sulfoxide reductase MsrB"/>
    <property type="match status" value="1"/>
</dbReference>
<feature type="binding site" evidence="6">
    <location>
        <position position="101"/>
    </location>
    <ligand>
        <name>Zn(2+)</name>
        <dbReference type="ChEBI" id="CHEBI:29105"/>
    </ligand>
</feature>
<dbReference type="InterPro" id="IPR028427">
    <property type="entry name" value="Met_Sox_Rdtase_MsrB"/>
</dbReference>
<evidence type="ECO:0000313" key="9">
    <source>
        <dbReference type="Proteomes" id="UP000027866"/>
    </source>
</evidence>
<dbReference type="AlphaFoldDB" id="A0A074MBS7"/>
<evidence type="ECO:0000256" key="2">
    <source>
        <dbReference type="ARBA" id="ARBA00022723"/>
    </source>
</evidence>
<dbReference type="RefSeq" id="WP_034906738.1">
    <property type="nucleotide sequence ID" value="NZ_CP017057.1"/>
</dbReference>
<feature type="active site" description="Nucleophile" evidence="6">
    <location>
        <position position="125"/>
    </location>
</feature>
<gene>
    <name evidence="6" type="primary">msrB</name>
    <name evidence="8" type="ORF">EH32_04015</name>
</gene>
<dbReference type="GO" id="GO:0008270">
    <property type="term" value="F:zinc ion binding"/>
    <property type="evidence" value="ECO:0007669"/>
    <property type="project" value="UniProtKB-UniRule"/>
</dbReference>
<dbReference type="InterPro" id="IPR011057">
    <property type="entry name" value="Mss4-like_sf"/>
</dbReference>
<dbReference type="GO" id="GO:0030091">
    <property type="term" value="P:protein repair"/>
    <property type="evidence" value="ECO:0007669"/>
    <property type="project" value="InterPro"/>
</dbReference>
<dbReference type="Proteomes" id="UP000027866">
    <property type="component" value="Unassembled WGS sequence"/>
</dbReference>
<dbReference type="GO" id="GO:0005737">
    <property type="term" value="C:cytoplasm"/>
    <property type="evidence" value="ECO:0007669"/>
    <property type="project" value="TreeGrafter"/>
</dbReference>
<protein>
    <recommendedName>
        <fullName evidence="6">Peptide methionine sulfoxide reductase MsrB</fullName>
        <ecNumber evidence="6">1.8.4.12</ecNumber>
    </recommendedName>
    <alternativeName>
        <fullName evidence="6">Peptide-methionine (R)-S-oxide reductase</fullName>
    </alternativeName>
</protein>
<dbReference type="PATRIC" id="fig|39960.10.peg.2781"/>
<evidence type="ECO:0000256" key="4">
    <source>
        <dbReference type="ARBA" id="ARBA00023002"/>
    </source>
</evidence>
<evidence type="ECO:0000313" key="8">
    <source>
        <dbReference type="EMBL" id="KEO89303.1"/>
    </source>
</evidence>
<dbReference type="PANTHER" id="PTHR10173:SF52">
    <property type="entry name" value="METHIONINE-R-SULFOXIDE REDUCTASE B1"/>
    <property type="match status" value="1"/>
</dbReference>